<reference evidence="1 2" key="1">
    <citation type="submission" date="2024-06" db="EMBL/GenBank/DDBJ databases">
        <title>Genomic Encyclopedia of Type Strains, Phase IV (KMG-IV): sequencing the most valuable type-strain genomes for metagenomic binning, comparative biology and taxonomic classification.</title>
        <authorList>
            <person name="Goeker M."/>
        </authorList>
    </citation>
    <scope>NUCLEOTIDE SEQUENCE [LARGE SCALE GENOMIC DNA]</scope>
    <source>
        <strain evidence="1 2">DSM 19730</strain>
    </source>
</reference>
<organism evidence="1 2">
    <name type="scientific">Aquamicrobium ahrensii</name>
    <dbReference type="NCBI Taxonomy" id="469551"/>
    <lineage>
        <taxon>Bacteria</taxon>
        <taxon>Pseudomonadati</taxon>
        <taxon>Pseudomonadota</taxon>
        <taxon>Alphaproteobacteria</taxon>
        <taxon>Hyphomicrobiales</taxon>
        <taxon>Phyllobacteriaceae</taxon>
        <taxon>Aquamicrobium</taxon>
    </lineage>
</organism>
<comment type="caution">
    <text evidence="1">The sequence shown here is derived from an EMBL/GenBank/DDBJ whole genome shotgun (WGS) entry which is preliminary data.</text>
</comment>
<gene>
    <name evidence="1" type="ORF">ABID44_002108</name>
</gene>
<protein>
    <submittedName>
        <fullName evidence="1">Uncharacterized protein</fullName>
    </submittedName>
</protein>
<name>A0ABV2KMG8_9HYPH</name>
<evidence type="ECO:0000313" key="1">
    <source>
        <dbReference type="EMBL" id="MET3661780.1"/>
    </source>
</evidence>
<evidence type="ECO:0000313" key="2">
    <source>
        <dbReference type="Proteomes" id="UP001549143"/>
    </source>
</evidence>
<dbReference type="Proteomes" id="UP001549143">
    <property type="component" value="Unassembled WGS sequence"/>
</dbReference>
<keyword evidence="2" id="KW-1185">Reference proteome</keyword>
<accession>A0ABV2KMG8</accession>
<dbReference type="EMBL" id="JBEPMN010000006">
    <property type="protein sequence ID" value="MET3661780.1"/>
    <property type="molecule type" value="Genomic_DNA"/>
</dbReference>
<sequence length="180" mass="19677">MVVDVRAHLDLFDLDDLLVLAGFRRLLLGGVFQLAQVEDLGDRRIGVGGNLNEVQPGLFGEQEGFAGGNFAAVVAVGIDKLDAGDLDVPVSARPFLGGRCCFERSANGRILLELLIRRMRRRLCRKHVRGVNSTADNENHHNPRCQPAIHIRLLRIGKSRGGFSSRPACATTRGLNRSIS</sequence>
<proteinExistence type="predicted"/>